<dbReference type="EMBL" id="FNHO01000002">
    <property type="protein sequence ID" value="SDM12634.1"/>
    <property type="molecule type" value="Genomic_DNA"/>
</dbReference>
<gene>
    <name evidence="2" type="ORF">CL52_14515</name>
    <name evidence="3" type="ORF">SAMN05660875_102385</name>
</gene>
<evidence type="ECO:0000256" key="1">
    <source>
        <dbReference type="SAM" id="Phobius"/>
    </source>
</evidence>
<proteinExistence type="predicted"/>
<keyword evidence="1" id="KW-0812">Transmembrane</keyword>
<protein>
    <submittedName>
        <fullName evidence="2">Membrane protein</fullName>
    </submittedName>
    <submittedName>
        <fullName evidence="3">N-ATPase, AtpR subunit</fullName>
    </submittedName>
</protein>
<reference evidence="3 5" key="2">
    <citation type="submission" date="2016-10" db="EMBL/GenBank/DDBJ databases">
        <authorList>
            <person name="Varghese N."/>
            <person name="Submissions S."/>
        </authorList>
    </citation>
    <scope>NUCLEOTIDE SEQUENCE [LARGE SCALE GENOMIC DNA]</scope>
    <source>
        <strain evidence="3 5">DSM 6083</strain>
    </source>
</reference>
<organism evidence="2 4">
    <name type="scientific">Stutzerimonas balearica DSM 6083</name>
    <dbReference type="NCBI Taxonomy" id="1123016"/>
    <lineage>
        <taxon>Bacteria</taxon>
        <taxon>Pseudomonadati</taxon>
        <taxon>Pseudomonadota</taxon>
        <taxon>Gammaproteobacteria</taxon>
        <taxon>Pseudomonadales</taxon>
        <taxon>Pseudomonadaceae</taxon>
        <taxon>Stutzerimonas</taxon>
    </lineage>
</organism>
<dbReference type="Proteomes" id="UP000182276">
    <property type="component" value="Unassembled WGS sequence"/>
</dbReference>
<keyword evidence="1" id="KW-1133">Transmembrane helix</keyword>
<dbReference type="GeneID" id="77261112"/>
<evidence type="ECO:0000313" key="3">
    <source>
        <dbReference type="EMBL" id="SDM12634.1"/>
    </source>
</evidence>
<dbReference type="Proteomes" id="UP000031271">
    <property type="component" value="Chromosome"/>
</dbReference>
<evidence type="ECO:0000313" key="2">
    <source>
        <dbReference type="EMBL" id="AJE16184.1"/>
    </source>
</evidence>
<name>A0A8D3Y2Z2_9GAMM</name>
<evidence type="ECO:0000313" key="4">
    <source>
        <dbReference type="Proteomes" id="UP000031271"/>
    </source>
</evidence>
<dbReference type="AlphaFoldDB" id="A0A8D3Y2Z2"/>
<reference evidence="2 4" key="3">
    <citation type="journal article" name="Genome Announc.">
        <title>Complete Genome Sequence of Pseudomonas balearica DSM 6083T.</title>
        <authorList>
            <person name="Bennasar-Figueras A."/>
            <person name="Salva-Serra F."/>
            <person name="Jaen-Luchoro D."/>
            <person name="Segui C."/>
            <person name="Aliaga F."/>
            <person name="Busquets A."/>
            <person name="Gomila M."/>
            <person name="Moore E.R."/>
            <person name="Lalucat J."/>
        </authorList>
    </citation>
    <scope>NUCLEOTIDE SEQUENCE [LARGE SCALE GENOMIC DNA]</scope>
    <source>
        <strain evidence="4">DSM 6083</strain>
        <strain evidence="2">DSM6083</strain>
    </source>
</reference>
<dbReference type="EMBL" id="CP007511">
    <property type="protein sequence ID" value="AJE16184.1"/>
    <property type="molecule type" value="Genomic_DNA"/>
</dbReference>
<feature type="transmembrane region" description="Helical" evidence="1">
    <location>
        <begin position="6"/>
        <end position="25"/>
    </location>
</feature>
<reference evidence="4" key="1">
    <citation type="submission" date="2014-03" db="EMBL/GenBank/DDBJ databases">
        <title>Complete genome of Pseudomonas balearica DSM 6083T, a sewage water isolate from an enrichment with 2-methylnaphthalene.</title>
        <authorList>
            <person name="Salva-Serra F."/>
            <person name="Jaen-Luchoro D."/>
            <person name="Busquets A."/>
            <person name="Pena A."/>
            <person name="Gomila M."/>
            <person name="Bosch R."/>
            <person name="Nogales B."/>
            <person name="Garcia-Valdes E."/>
            <person name="Lalucat J."/>
            <person name="Bennasar A."/>
        </authorList>
    </citation>
    <scope>NUCLEOTIDE SEQUENCE [LARGE SCALE GENOMIC DNA]</scope>
    <source>
        <strain evidence="4">DSM 6083</strain>
    </source>
</reference>
<dbReference type="KEGG" id="pbm:CL52_14515"/>
<keyword evidence="5" id="KW-1185">Reference proteome</keyword>
<sequence>MPTWSFWLTGAVVGWLTGWLHFSGLAFNLRLFGEGRLAAALALQWLRIGLSVALLASLINLGLGALFGGCLGLLLARWQLIRRRGPAS</sequence>
<dbReference type="RefSeq" id="WP_043221433.1">
    <property type="nucleotide sequence ID" value="NZ_CP007511.1"/>
</dbReference>
<feature type="transmembrane region" description="Helical" evidence="1">
    <location>
        <begin position="61"/>
        <end position="80"/>
    </location>
</feature>
<evidence type="ECO:0000313" key="5">
    <source>
        <dbReference type="Proteomes" id="UP000182276"/>
    </source>
</evidence>
<accession>A0A8D3Y2Z2</accession>
<keyword evidence="1" id="KW-0472">Membrane</keyword>